<evidence type="ECO:0008006" key="3">
    <source>
        <dbReference type="Google" id="ProtNLM"/>
    </source>
</evidence>
<accession>A0ABQ5NFR1</accession>
<gene>
    <name evidence="1" type="ORF">LYSBPC_00290</name>
</gene>
<keyword evidence="2" id="KW-1185">Reference proteome</keyword>
<dbReference type="RefSeq" id="WP_264986638.1">
    <property type="nucleotide sequence ID" value="NZ_BRZA01000001.1"/>
</dbReference>
<protein>
    <recommendedName>
        <fullName evidence="3">DUF1801 domain-containing protein</fullName>
    </recommendedName>
</protein>
<evidence type="ECO:0000313" key="1">
    <source>
        <dbReference type="EMBL" id="GLC86902.1"/>
    </source>
</evidence>
<evidence type="ECO:0000313" key="2">
    <source>
        <dbReference type="Proteomes" id="UP001065593"/>
    </source>
</evidence>
<proteinExistence type="predicted"/>
<comment type="caution">
    <text evidence="1">The sequence shown here is derived from an EMBL/GenBank/DDBJ whole genome shotgun (WGS) entry which is preliminary data.</text>
</comment>
<sequence length="143" mass="16844">MQKTMKDFRVYVDSLDEKDKQVMEQIDRLILEKFPSTQRSIWEGVFWGGTEQVIIGYGDYLTQRANKQQVQWFMIGVAIQKHYYSLYINAVEDKQYVAKKYKDELGKVKIGSSSVSFKKIEDLNVDTVMHIIDIAYSQWLNNE</sequence>
<name>A0ABQ5NFR1_9BACI</name>
<organism evidence="1 2">
    <name type="scientific">Lysinibacillus piscis</name>
    <dbReference type="NCBI Taxonomy" id="2518931"/>
    <lineage>
        <taxon>Bacteria</taxon>
        <taxon>Bacillati</taxon>
        <taxon>Bacillota</taxon>
        <taxon>Bacilli</taxon>
        <taxon>Bacillales</taxon>
        <taxon>Bacillaceae</taxon>
        <taxon>Lysinibacillus</taxon>
    </lineage>
</organism>
<dbReference type="Gene3D" id="3.90.1150.200">
    <property type="match status" value="1"/>
</dbReference>
<reference evidence="1" key="1">
    <citation type="submission" date="2022-08" db="EMBL/GenBank/DDBJ databases">
        <title>Draft genome sequence of Lysinibacillus sp. strain KH24.</title>
        <authorList>
            <person name="Kanbe H."/>
            <person name="Itoh H."/>
        </authorList>
    </citation>
    <scope>NUCLEOTIDE SEQUENCE</scope>
    <source>
        <strain evidence="1">KH24</strain>
    </source>
</reference>
<dbReference type="EMBL" id="BRZA01000001">
    <property type="protein sequence ID" value="GLC86902.1"/>
    <property type="molecule type" value="Genomic_DNA"/>
</dbReference>
<dbReference type="Proteomes" id="UP001065593">
    <property type="component" value="Unassembled WGS sequence"/>
</dbReference>